<protein>
    <submittedName>
        <fullName evidence="1">Uncharacterized protein</fullName>
    </submittedName>
</protein>
<keyword evidence="2" id="KW-1185">Reference proteome</keyword>
<gene>
    <name evidence="1" type="ORF">A8C56_21415</name>
</gene>
<proteinExistence type="predicted"/>
<dbReference type="OrthoDB" id="677598at2"/>
<evidence type="ECO:0000313" key="2">
    <source>
        <dbReference type="Proteomes" id="UP000077667"/>
    </source>
</evidence>
<sequence length="73" mass="8234">MSKNPFHMLKILGADKEIISNNICFTGDAIALLNNYATTGKSLHLDDWDWYKELRSGAVCYIVTNIKEMSLPV</sequence>
<dbReference type="Proteomes" id="UP000077667">
    <property type="component" value="Chromosome"/>
</dbReference>
<evidence type="ECO:0000313" key="1">
    <source>
        <dbReference type="EMBL" id="ANH83196.1"/>
    </source>
</evidence>
<accession>A0A1A9I6G0</accession>
<name>A0A1A9I6G0_9BACT</name>
<dbReference type="EMBL" id="CP015772">
    <property type="protein sequence ID" value="ANH83196.1"/>
    <property type="molecule type" value="Genomic_DNA"/>
</dbReference>
<dbReference type="KEGG" id="nia:A8C56_21415"/>
<dbReference type="AlphaFoldDB" id="A0A1A9I6G0"/>
<organism evidence="1 2">
    <name type="scientific">Niabella ginsenosidivorans</name>
    <dbReference type="NCBI Taxonomy" id="1176587"/>
    <lineage>
        <taxon>Bacteria</taxon>
        <taxon>Pseudomonadati</taxon>
        <taxon>Bacteroidota</taxon>
        <taxon>Chitinophagia</taxon>
        <taxon>Chitinophagales</taxon>
        <taxon>Chitinophagaceae</taxon>
        <taxon>Niabella</taxon>
    </lineage>
</organism>
<dbReference type="STRING" id="1176587.A8C56_21415"/>
<reference evidence="1 2" key="1">
    <citation type="submission" date="2016-05" db="EMBL/GenBank/DDBJ databases">
        <title>Niabella ginsenosidivorans BS26 whole genome sequencing.</title>
        <authorList>
            <person name="Im W.T."/>
            <person name="Siddiqi M.Z."/>
        </authorList>
    </citation>
    <scope>NUCLEOTIDE SEQUENCE [LARGE SCALE GENOMIC DNA]</scope>
    <source>
        <strain evidence="1 2">BS26</strain>
    </source>
</reference>